<comment type="caution">
    <text evidence="9">The sequence shown here is derived from an EMBL/GenBank/DDBJ whole genome shotgun (WGS) entry which is preliminary data.</text>
</comment>
<dbReference type="PANTHER" id="PTHR30183:SF6">
    <property type="entry name" value="INNER MEMBRANE ABC TRANSPORTER PERMEASE PROTEIN YNJC"/>
    <property type="match status" value="1"/>
</dbReference>
<feature type="transmembrane region" description="Helical" evidence="7">
    <location>
        <begin position="146"/>
        <end position="171"/>
    </location>
</feature>
<evidence type="ECO:0000256" key="3">
    <source>
        <dbReference type="ARBA" id="ARBA00022475"/>
    </source>
</evidence>
<feature type="transmembrane region" description="Helical" evidence="7">
    <location>
        <begin position="473"/>
        <end position="494"/>
    </location>
</feature>
<feature type="transmembrane region" description="Helical" evidence="7">
    <location>
        <begin position="21"/>
        <end position="42"/>
    </location>
</feature>
<protein>
    <submittedName>
        <fullName evidence="9">ABC transporter permease</fullName>
    </submittedName>
</protein>
<comment type="subcellular location">
    <subcellularLocation>
        <location evidence="1">Cell membrane</location>
        <topology evidence="1">Multi-pass membrane protein</topology>
    </subcellularLocation>
</comment>
<feature type="transmembrane region" description="Helical" evidence="7">
    <location>
        <begin position="62"/>
        <end position="82"/>
    </location>
</feature>
<accession>A0ABT0YMP7</accession>
<feature type="transmembrane region" description="Helical" evidence="7">
    <location>
        <begin position="522"/>
        <end position="544"/>
    </location>
</feature>
<keyword evidence="3" id="KW-1003">Cell membrane</keyword>
<organism evidence="9 10">
    <name type="scientific">Caldimonas mangrovi</name>
    <dbReference type="NCBI Taxonomy" id="2944811"/>
    <lineage>
        <taxon>Bacteria</taxon>
        <taxon>Pseudomonadati</taxon>
        <taxon>Pseudomonadota</taxon>
        <taxon>Betaproteobacteria</taxon>
        <taxon>Burkholderiales</taxon>
        <taxon>Sphaerotilaceae</taxon>
        <taxon>Caldimonas</taxon>
    </lineage>
</organism>
<evidence type="ECO:0000313" key="9">
    <source>
        <dbReference type="EMBL" id="MCM5679639.1"/>
    </source>
</evidence>
<feature type="domain" description="ABC transmembrane type-1" evidence="8">
    <location>
        <begin position="358"/>
        <end position="541"/>
    </location>
</feature>
<keyword evidence="6 7" id="KW-0472">Membrane</keyword>
<evidence type="ECO:0000256" key="1">
    <source>
        <dbReference type="ARBA" id="ARBA00004651"/>
    </source>
</evidence>
<keyword evidence="5 7" id="KW-1133">Transmembrane helix</keyword>
<evidence type="ECO:0000256" key="6">
    <source>
        <dbReference type="ARBA" id="ARBA00023136"/>
    </source>
</evidence>
<dbReference type="Gene3D" id="1.10.3720.10">
    <property type="entry name" value="MetI-like"/>
    <property type="match status" value="2"/>
</dbReference>
<dbReference type="EMBL" id="JAMKFE010000004">
    <property type="protein sequence ID" value="MCM5679639.1"/>
    <property type="molecule type" value="Genomic_DNA"/>
</dbReference>
<reference evidence="9" key="1">
    <citation type="submission" date="2022-05" db="EMBL/GenBank/DDBJ databases">
        <title>Schlegelella sp. nov., isolated from mangrove soil.</title>
        <authorList>
            <person name="Liu Y."/>
            <person name="Ge X."/>
            <person name="Liu W."/>
        </authorList>
    </citation>
    <scope>NUCLEOTIDE SEQUENCE</scope>
    <source>
        <strain evidence="9">S2-27</strain>
    </source>
</reference>
<proteinExistence type="predicted"/>
<evidence type="ECO:0000256" key="7">
    <source>
        <dbReference type="SAM" id="Phobius"/>
    </source>
</evidence>
<dbReference type="CDD" id="cd06261">
    <property type="entry name" value="TM_PBP2"/>
    <property type="match status" value="1"/>
</dbReference>
<gene>
    <name evidence="9" type="ORF">M8A51_08845</name>
</gene>
<dbReference type="InterPro" id="IPR035906">
    <property type="entry name" value="MetI-like_sf"/>
</dbReference>
<dbReference type="Proteomes" id="UP001165541">
    <property type="component" value="Unassembled WGS sequence"/>
</dbReference>
<feature type="transmembrane region" description="Helical" evidence="7">
    <location>
        <begin position="253"/>
        <end position="279"/>
    </location>
</feature>
<evidence type="ECO:0000259" key="8">
    <source>
        <dbReference type="PROSITE" id="PS50928"/>
    </source>
</evidence>
<feature type="transmembrane region" description="Helical" evidence="7">
    <location>
        <begin position="424"/>
        <end position="444"/>
    </location>
</feature>
<keyword evidence="4 7" id="KW-0812">Transmembrane</keyword>
<feature type="transmembrane region" description="Helical" evidence="7">
    <location>
        <begin position="209"/>
        <end position="233"/>
    </location>
</feature>
<keyword evidence="10" id="KW-1185">Reference proteome</keyword>
<keyword evidence="2" id="KW-0813">Transport</keyword>
<dbReference type="RefSeq" id="WP_251777838.1">
    <property type="nucleotide sequence ID" value="NZ_JAMKFE010000004.1"/>
</dbReference>
<feature type="transmembrane region" description="Helical" evidence="7">
    <location>
        <begin position="389"/>
        <end position="412"/>
    </location>
</feature>
<dbReference type="PANTHER" id="PTHR30183">
    <property type="entry name" value="MOLYBDENUM TRANSPORT SYSTEM PERMEASE PROTEIN MODB"/>
    <property type="match status" value="1"/>
</dbReference>
<evidence type="ECO:0000256" key="2">
    <source>
        <dbReference type="ARBA" id="ARBA00022448"/>
    </source>
</evidence>
<feature type="transmembrane region" description="Helical" evidence="7">
    <location>
        <begin position="94"/>
        <end position="117"/>
    </location>
</feature>
<sequence>MDASLRRVSWRPATAAGLRTLIVAVFLLPLTAAVGLGLGQALQAGAWPALWRDRQFAPAWAVSVWIGAASSALSLAIVWWAVPRLHAGPAWPRLLRLLGPALAVPHVAFAVGFALLWMPSGVLARLWAPAAGWAWPPDVATVQDPWGLALIAALVCKEVPFLLWNVAALLAQAGAGAQWQQQRQVCASMGYGRIAAWRHVLWPQLMPRLAWPLAAVLAYGLTGVDMALVLGPTTPPTLAVLAWQWLLDPDADLQARGGAAVCVLSLSWVVMMGAAWGLARALGRVARGQRASGRRGAVDGGASGAAAWTALAALYAAVAATLLFVSVAGVWSFPSLLPQAWTLDAWGRALASGGSVGTTFTLALASSCAAMALVVGWMETAPARWDTGAAPAVYATMVLPSLLVSLGLYRLALACDLDGRWAGVWWAHTLFAAPYVWVALAPAYRAYDERYRWTACSLGRSTWSHLWQVKWPILRTPIAAALAVGFAVSVAQYLPTQFVGAGRIATVTTEAVTLASGGQRSLLAAFAALQSVLPLLAFGAATAVGRRTP</sequence>
<name>A0ABT0YMP7_9BURK</name>
<dbReference type="InterPro" id="IPR000515">
    <property type="entry name" value="MetI-like"/>
</dbReference>
<feature type="transmembrane region" description="Helical" evidence="7">
    <location>
        <begin position="353"/>
        <end position="377"/>
    </location>
</feature>
<dbReference type="PROSITE" id="PS50928">
    <property type="entry name" value="ABC_TM1"/>
    <property type="match status" value="1"/>
</dbReference>
<evidence type="ECO:0000313" key="10">
    <source>
        <dbReference type="Proteomes" id="UP001165541"/>
    </source>
</evidence>
<dbReference type="SUPFAM" id="SSF161098">
    <property type="entry name" value="MetI-like"/>
    <property type="match status" value="2"/>
</dbReference>
<feature type="transmembrane region" description="Helical" evidence="7">
    <location>
        <begin position="300"/>
        <end position="333"/>
    </location>
</feature>
<evidence type="ECO:0000256" key="5">
    <source>
        <dbReference type="ARBA" id="ARBA00022989"/>
    </source>
</evidence>
<evidence type="ECO:0000256" key="4">
    <source>
        <dbReference type="ARBA" id="ARBA00022692"/>
    </source>
</evidence>